<feature type="region of interest" description="Disordered" evidence="1">
    <location>
        <begin position="18"/>
        <end position="42"/>
    </location>
</feature>
<sequence>MAHPRLCAGKPDAGLCSRRPHRVIHGRQRPDPDRHGDLGGGPGLPERLCGAASGFGPYRARDGARGGACIPGGGGRHIASGSDSGLCADQAARLLPLPLLCDAWIHSCGRSLPGLVVTGSPPLKLRHVLCGVDGSDAACRAADRAARLAVALGAELTFLAVATDEEADAGFSDYSRAERLHVEAPPAFLRRKPSSASARPFAAPQKPATEMRIARSGQAGSHRRSWRRRLNSALT</sequence>
<dbReference type="InterPro" id="IPR014729">
    <property type="entry name" value="Rossmann-like_a/b/a_fold"/>
</dbReference>
<evidence type="ECO:0000313" key="3">
    <source>
        <dbReference type="EMBL" id="TKA97616.1"/>
    </source>
</evidence>
<feature type="region of interest" description="Disordered" evidence="1">
    <location>
        <begin position="189"/>
        <end position="235"/>
    </location>
</feature>
<reference evidence="3 4" key="1">
    <citation type="submission" date="2019-04" db="EMBL/GenBank/DDBJ databases">
        <title>Crypto-aerobic microbial life in anoxic (sulfidic) marine sediments.</title>
        <authorList>
            <person name="Bhattacharya S."/>
            <person name="Roy C."/>
            <person name="Mondal N."/>
            <person name="Sarkar J."/>
            <person name="Mandal S."/>
            <person name="Rameez M.J."/>
            <person name="Ghosh W."/>
        </authorList>
    </citation>
    <scope>NUCLEOTIDE SEQUENCE [LARGE SCALE GENOMIC DNA]</scope>
    <source>
        <strain evidence="3 4">SBBC</strain>
    </source>
</reference>
<name>A0A4U0Z363_9RHOB</name>
<feature type="domain" description="UspA" evidence="2">
    <location>
        <begin position="126"/>
        <end position="187"/>
    </location>
</feature>
<accession>A0A4U0Z363</accession>
<gene>
    <name evidence="3" type="ORF">FAZ78_05070</name>
</gene>
<feature type="compositionally biased region" description="Basic and acidic residues" evidence="1">
    <location>
        <begin position="28"/>
        <end position="37"/>
    </location>
</feature>
<dbReference type="InterPro" id="IPR006016">
    <property type="entry name" value="UspA"/>
</dbReference>
<evidence type="ECO:0000256" key="1">
    <source>
        <dbReference type="SAM" id="MobiDB-lite"/>
    </source>
</evidence>
<dbReference type="EMBL" id="SWAU01000029">
    <property type="protein sequence ID" value="TKA97616.1"/>
    <property type="molecule type" value="Genomic_DNA"/>
</dbReference>
<feature type="compositionally biased region" description="Basic residues" evidence="1">
    <location>
        <begin position="18"/>
        <end position="27"/>
    </location>
</feature>
<dbReference type="Proteomes" id="UP000306340">
    <property type="component" value="Unassembled WGS sequence"/>
</dbReference>
<protein>
    <recommendedName>
        <fullName evidence="2">UspA domain-containing protein</fullName>
    </recommendedName>
</protein>
<dbReference type="Pfam" id="PF00582">
    <property type="entry name" value="Usp"/>
    <property type="match status" value="1"/>
</dbReference>
<dbReference type="SUPFAM" id="SSF52402">
    <property type="entry name" value="Adenine nucleotide alpha hydrolases-like"/>
    <property type="match status" value="1"/>
</dbReference>
<evidence type="ECO:0000313" key="4">
    <source>
        <dbReference type="Proteomes" id="UP000306340"/>
    </source>
</evidence>
<dbReference type="Gene3D" id="3.40.50.620">
    <property type="entry name" value="HUPs"/>
    <property type="match status" value="1"/>
</dbReference>
<organism evidence="3 4">
    <name type="scientific">Cereibacter changlensis</name>
    <dbReference type="NCBI Taxonomy" id="402884"/>
    <lineage>
        <taxon>Bacteria</taxon>
        <taxon>Pseudomonadati</taxon>
        <taxon>Pseudomonadota</taxon>
        <taxon>Alphaproteobacteria</taxon>
        <taxon>Rhodobacterales</taxon>
        <taxon>Paracoccaceae</taxon>
        <taxon>Cereibacter</taxon>
    </lineage>
</organism>
<proteinExistence type="predicted"/>
<evidence type="ECO:0000259" key="2">
    <source>
        <dbReference type="Pfam" id="PF00582"/>
    </source>
</evidence>
<feature type="compositionally biased region" description="Low complexity" evidence="1">
    <location>
        <begin position="194"/>
        <end position="204"/>
    </location>
</feature>
<feature type="compositionally biased region" description="Basic residues" evidence="1">
    <location>
        <begin position="221"/>
        <end position="235"/>
    </location>
</feature>
<comment type="caution">
    <text evidence="3">The sequence shown here is derived from an EMBL/GenBank/DDBJ whole genome shotgun (WGS) entry which is preliminary data.</text>
</comment>
<dbReference type="AlphaFoldDB" id="A0A4U0Z363"/>